<accession>A0AB33BEP0</accession>
<dbReference type="Proteomes" id="UP000076152">
    <property type="component" value="Plasmid pIEC338SCOX"/>
</dbReference>
<keyword evidence="1" id="KW-0614">Plasmid</keyword>
<dbReference type="InterPro" id="IPR024524">
    <property type="entry name" value="DUF3800"/>
</dbReference>
<dbReference type="EMBL" id="CP015146">
    <property type="protein sequence ID" value="AMX20876.1"/>
    <property type="molecule type" value="Genomic_DNA"/>
</dbReference>
<reference evidence="1 2" key="1">
    <citation type="submission" date="2016-04" db="EMBL/GenBank/DDBJ databases">
        <title>Complete genome sequencing of OXA-72 bearing Acinetobacter pittii strain IEC338SC.</title>
        <authorList>
            <person name="Brasiliense D.M."/>
            <person name="Lima K.V."/>
            <person name="Souza C.O."/>
            <person name="Dutra L.G."/>
            <person name="Mamizuka E.M."/>
            <person name="Perez-Chaparro P.J."/>
            <person name="McCulloch J.A."/>
        </authorList>
    </citation>
    <scope>NUCLEOTIDE SEQUENCE [LARGE SCALE GENOMIC DNA]</scope>
    <source>
        <strain evidence="1 2">IEC338SC</strain>
        <plasmid evidence="1 2">pIEC338SCOX</plasmid>
    </source>
</reference>
<dbReference type="Pfam" id="PF12686">
    <property type="entry name" value="DUF3800"/>
    <property type="match status" value="1"/>
</dbReference>
<proteinExistence type="predicted"/>
<organism evidence="1 2">
    <name type="scientific">Acinetobacter pittii</name>
    <name type="common">Acinetobacter genomosp. 3</name>
    <dbReference type="NCBI Taxonomy" id="48296"/>
    <lineage>
        <taxon>Bacteria</taxon>
        <taxon>Pseudomonadati</taxon>
        <taxon>Pseudomonadota</taxon>
        <taxon>Gammaproteobacteria</taxon>
        <taxon>Moraxellales</taxon>
        <taxon>Moraxellaceae</taxon>
        <taxon>Acinetobacter</taxon>
        <taxon>Acinetobacter calcoaceticus/baumannii complex</taxon>
    </lineage>
</organism>
<name>A0AB33BEP0_ACIPI</name>
<protein>
    <recommendedName>
        <fullName evidence="3">DUF3800 domain-containing protein</fullName>
    </recommendedName>
</protein>
<evidence type="ECO:0008006" key="3">
    <source>
        <dbReference type="Google" id="ProtNLM"/>
    </source>
</evidence>
<sequence length="217" mass="25468">MKACIYLDESGDLGWNFNHPYRQGGSSRFLTIACVITPSEDVKRPKKVIKRLYDKFNWPTNEEKKWAYMSQEEKIDFSEKAKNLSLTNPQIRYMSMTVRKQNVQAHIREDSNKLYNYMISKLLLNEMAKYEEVTFVPDPRTIKVKSGNSLPDYLVTQLWFEKQVTTKLNYQPISSDQSLNLQFADMLSGCVQSHFEDTNSTNFNLLKDHISYKVLFF</sequence>
<dbReference type="AlphaFoldDB" id="A0AB33BEP0"/>
<gene>
    <name evidence="1" type="ORF">IEC338SC_p3808</name>
</gene>
<evidence type="ECO:0000313" key="2">
    <source>
        <dbReference type="Proteomes" id="UP000076152"/>
    </source>
</evidence>
<dbReference type="RefSeq" id="WP_063099735.1">
    <property type="nucleotide sequence ID" value="NZ_CP015146.1"/>
</dbReference>
<evidence type="ECO:0000313" key="1">
    <source>
        <dbReference type="EMBL" id="AMX20876.1"/>
    </source>
</evidence>
<geneLocation type="plasmid" evidence="1 2">
    <name>pIEC338SCOX</name>
</geneLocation>